<dbReference type="Gene3D" id="3.30.40.10">
    <property type="entry name" value="Zinc/RING finger domain, C3HC4 (zinc finger)"/>
    <property type="match status" value="1"/>
</dbReference>
<dbReference type="Gene3D" id="1.20.120.1750">
    <property type="match status" value="1"/>
</dbReference>
<keyword evidence="13" id="KW-1185">Reference proteome</keyword>
<reference evidence="12 14" key="2">
    <citation type="submission" date="2018-03" db="EMBL/GenBank/DDBJ databases">
        <authorList>
            <person name="Fogelqvist J."/>
        </authorList>
    </citation>
    <scope>NUCLEOTIDE SEQUENCE [LARGE SCALE GENOMIC DNA]</scope>
</reference>
<evidence type="ECO:0000256" key="5">
    <source>
        <dbReference type="ARBA" id="ARBA00022737"/>
    </source>
</evidence>
<evidence type="ECO:0000313" key="14">
    <source>
        <dbReference type="Proteomes" id="UP000290189"/>
    </source>
</evidence>
<name>A0A0G4IZH2_PLABS</name>
<dbReference type="InterPro" id="IPR031127">
    <property type="entry name" value="E3_UB_ligase_RBR"/>
</dbReference>
<evidence type="ECO:0000313" key="12">
    <source>
        <dbReference type="EMBL" id="SPQ93822.1"/>
    </source>
</evidence>
<dbReference type="PANTHER" id="PTHR11685">
    <property type="entry name" value="RBR FAMILY RING FINGER AND IBR DOMAIN-CONTAINING"/>
    <property type="match status" value="1"/>
</dbReference>
<dbReference type="Proteomes" id="UP000039324">
    <property type="component" value="Unassembled WGS sequence"/>
</dbReference>
<dbReference type="EMBL" id="CDSF01000101">
    <property type="protein sequence ID" value="CEP00695.1"/>
    <property type="molecule type" value="Genomic_DNA"/>
</dbReference>
<dbReference type="GO" id="GO:0061630">
    <property type="term" value="F:ubiquitin protein ligase activity"/>
    <property type="evidence" value="ECO:0007669"/>
    <property type="project" value="UniProtKB-EC"/>
</dbReference>
<dbReference type="EMBL" id="OVEO01000002">
    <property type="protein sequence ID" value="SPQ93822.1"/>
    <property type="molecule type" value="Genomic_DNA"/>
</dbReference>
<dbReference type="PROSITE" id="PS51873">
    <property type="entry name" value="TRIAD"/>
    <property type="match status" value="1"/>
</dbReference>
<gene>
    <name evidence="11" type="ORF">PBRA_001750</name>
    <name evidence="12" type="ORF">PLBR_LOCUS1037</name>
</gene>
<evidence type="ECO:0000256" key="7">
    <source>
        <dbReference type="ARBA" id="ARBA00022786"/>
    </source>
</evidence>
<protein>
    <recommendedName>
        <fullName evidence="2">RBR-type E3 ubiquitin transferase</fullName>
        <ecNumber evidence="2">2.3.2.31</ecNumber>
    </recommendedName>
</protein>
<feature type="domain" description="RING-type" evidence="10">
    <location>
        <begin position="116"/>
        <end position="330"/>
    </location>
</feature>
<evidence type="ECO:0000259" key="10">
    <source>
        <dbReference type="PROSITE" id="PS51873"/>
    </source>
</evidence>
<dbReference type="OrthoDB" id="10009520at2759"/>
<dbReference type="GO" id="GO:0016567">
    <property type="term" value="P:protein ubiquitination"/>
    <property type="evidence" value="ECO:0007669"/>
    <property type="project" value="InterPro"/>
</dbReference>
<dbReference type="SUPFAM" id="SSF57850">
    <property type="entry name" value="RING/U-box"/>
    <property type="match status" value="2"/>
</dbReference>
<dbReference type="CDD" id="cd22584">
    <property type="entry name" value="Rcat_RBR_unk"/>
    <property type="match status" value="1"/>
</dbReference>
<geneLocation type="mitochondrion" evidence="12"/>
<comment type="catalytic activity">
    <reaction evidence="1">
        <text>[E2 ubiquitin-conjugating enzyme]-S-ubiquitinyl-L-cysteine + [acceptor protein]-L-lysine = [E2 ubiquitin-conjugating enzyme]-L-cysteine + [acceptor protein]-N(6)-ubiquitinyl-L-lysine.</text>
        <dbReference type="EC" id="2.3.2.31"/>
    </reaction>
</comment>
<keyword evidence="3" id="KW-0808">Transferase</keyword>
<dbReference type="Proteomes" id="UP000290189">
    <property type="component" value="Unassembled WGS sequence"/>
</dbReference>
<proteinExistence type="predicted"/>
<dbReference type="SMART" id="SM00647">
    <property type="entry name" value="IBR"/>
    <property type="match status" value="2"/>
</dbReference>
<accession>A0A0G4IZH2</accession>
<keyword evidence="5" id="KW-0677">Repeat</keyword>
<dbReference type="InterPro" id="IPR044066">
    <property type="entry name" value="TRIAD_supradom"/>
</dbReference>
<evidence type="ECO:0000313" key="11">
    <source>
        <dbReference type="EMBL" id="CEP00695.1"/>
    </source>
</evidence>
<dbReference type="AlphaFoldDB" id="A0A0G4IZH2"/>
<evidence type="ECO:0000256" key="6">
    <source>
        <dbReference type="ARBA" id="ARBA00022771"/>
    </source>
</evidence>
<evidence type="ECO:0000256" key="4">
    <source>
        <dbReference type="ARBA" id="ARBA00022723"/>
    </source>
</evidence>
<feature type="compositionally biased region" description="Basic and acidic residues" evidence="9">
    <location>
        <begin position="10"/>
        <end position="19"/>
    </location>
</feature>
<evidence type="ECO:0000256" key="2">
    <source>
        <dbReference type="ARBA" id="ARBA00012251"/>
    </source>
</evidence>
<keyword evidence="6" id="KW-0863">Zinc-finger</keyword>
<sequence length="330" mass="36806">MGNSLVGEARATRRPEANRHSKSATAFYRTAQDDDAVLVRLLLDGRRIPDELVDRQRRRLDCVASTADDGRAALEIATLGSDRWADEHERIVAAGRVSLQDRHLAQALHDEWYRVRRGTCIVCLEAGLALFPMDDGSYCHDVCRGCAAKYVAGKIRDRSFPVRCPGIGCPALITPETCRRAGLVFETDVVAAFELGHLTASLRDAWPGGVFYCPNVSCQLPIDVRGCPGGRASCPYGCRQSICGRCRLSWHRDMSCADVDKMRETMGGLVDGDFQLTRLMQRCRWRQCTQCRHIIEKIDGCKHITCRCGYDFCYKCGLAGHHLFCSPTRS</sequence>
<dbReference type="InterPro" id="IPR002867">
    <property type="entry name" value="IBR_dom"/>
</dbReference>
<dbReference type="GO" id="GO:0008270">
    <property type="term" value="F:zinc ion binding"/>
    <property type="evidence" value="ECO:0007669"/>
    <property type="project" value="UniProtKB-KW"/>
</dbReference>
<keyword evidence="12" id="KW-0496">Mitochondrion</keyword>
<evidence type="ECO:0000256" key="1">
    <source>
        <dbReference type="ARBA" id="ARBA00001798"/>
    </source>
</evidence>
<keyword evidence="7" id="KW-0833">Ubl conjugation pathway</keyword>
<evidence type="ECO:0000256" key="8">
    <source>
        <dbReference type="ARBA" id="ARBA00022833"/>
    </source>
</evidence>
<dbReference type="Pfam" id="PF01485">
    <property type="entry name" value="IBR"/>
    <property type="match status" value="2"/>
</dbReference>
<evidence type="ECO:0000256" key="3">
    <source>
        <dbReference type="ARBA" id="ARBA00022679"/>
    </source>
</evidence>
<keyword evidence="4" id="KW-0479">Metal-binding</keyword>
<evidence type="ECO:0000313" key="13">
    <source>
        <dbReference type="Proteomes" id="UP000039324"/>
    </source>
</evidence>
<evidence type="ECO:0000256" key="9">
    <source>
        <dbReference type="SAM" id="MobiDB-lite"/>
    </source>
</evidence>
<organism evidence="11 13">
    <name type="scientific">Plasmodiophora brassicae</name>
    <name type="common">Clubroot disease agent</name>
    <dbReference type="NCBI Taxonomy" id="37360"/>
    <lineage>
        <taxon>Eukaryota</taxon>
        <taxon>Sar</taxon>
        <taxon>Rhizaria</taxon>
        <taxon>Endomyxa</taxon>
        <taxon>Phytomyxea</taxon>
        <taxon>Plasmodiophorida</taxon>
        <taxon>Plasmodiophoridae</taxon>
        <taxon>Plasmodiophora</taxon>
    </lineage>
</organism>
<dbReference type="STRING" id="37360.A0A0G4IZH2"/>
<dbReference type="EC" id="2.3.2.31" evidence="2"/>
<keyword evidence="8" id="KW-0862">Zinc</keyword>
<dbReference type="InterPro" id="IPR013083">
    <property type="entry name" value="Znf_RING/FYVE/PHD"/>
</dbReference>
<feature type="region of interest" description="Disordered" evidence="9">
    <location>
        <begin position="1"/>
        <end position="24"/>
    </location>
</feature>
<reference evidence="11 13" key="1">
    <citation type="submission" date="2015-02" db="EMBL/GenBank/DDBJ databases">
        <authorList>
            <person name="Chooi Y.-H."/>
        </authorList>
    </citation>
    <scope>NUCLEOTIDE SEQUENCE [LARGE SCALE GENOMIC DNA]</scope>
    <source>
        <strain evidence="11">E3</strain>
    </source>
</reference>